<dbReference type="STRING" id="4081.A0A3Q7H9C8"/>
<dbReference type="PANTHER" id="PTHR11439:SF511">
    <property type="match status" value="1"/>
</dbReference>
<dbReference type="SUPFAM" id="SSF56672">
    <property type="entry name" value="DNA/RNA polymerases"/>
    <property type="match status" value="1"/>
</dbReference>
<evidence type="ECO:0000313" key="3">
    <source>
        <dbReference type="Proteomes" id="UP000004994"/>
    </source>
</evidence>
<evidence type="ECO:0000259" key="1">
    <source>
        <dbReference type="Pfam" id="PF07727"/>
    </source>
</evidence>
<feature type="domain" description="Reverse transcriptase Ty1/copia-type" evidence="1">
    <location>
        <begin position="119"/>
        <end position="216"/>
    </location>
</feature>
<sequence length="276" mass="31266">MIARFKFQQVISPESVVKERHKLWALSNGKVMGIGKERECLYILKDCLPSTFNMIQVPDTATEEPAIIVPGYMEFADENDNEDHSELPVGNNEAVHEAGYNEQQIDPSFNISGRPARNSSHDHSLFTKHCGDDIVVLLIYVDDILLTGSSHRLIDDAKQDLHSQFKVKDLGELKYFLRIEILRSQHGILMNQRKYALELISDVGLAGSKPVHTPLEPNVKLTSVEHDKCTGAKDDPLFEDMSRYQKLIGKLIYLTITRPNICFAVQLLSQLMQHPK</sequence>
<keyword evidence="3" id="KW-1185">Reference proteome</keyword>
<dbReference type="InterPro" id="IPR043502">
    <property type="entry name" value="DNA/RNA_pol_sf"/>
</dbReference>
<accession>A0A3Q7H9C8</accession>
<dbReference type="Pfam" id="PF07727">
    <property type="entry name" value="RVT_2"/>
    <property type="match status" value="1"/>
</dbReference>
<dbReference type="InParanoid" id="A0A3Q7H9C8"/>
<dbReference type="EnsemblPlants" id="Solyc07g018027.1.1">
    <property type="protein sequence ID" value="Solyc07g018027.1.1"/>
    <property type="gene ID" value="Solyc07g018027.1"/>
</dbReference>
<evidence type="ECO:0000313" key="2">
    <source>
        <dbReference type="EnsemblPlants" id="Solyc07g018027.1.1"/>
    </source>
</evidence>
<protein>
    <recommendedName>
        <fullName evidence="1">Reverse transcriptase Ty1/copia-type domain-containing protein</fullName>
    </recommendedName>
</protein>
<dbReference type="AlphaFoldDB" id="A0A3Q7H9C8"/>
<dbReference type="InterPro" id="IPR013103">
    <property type="entry name" value="RVT_2"/>
</dbReference>
<reference evidence="2" key="1">
    <citation type="journal article" date="2012" name="Nature">
        <title>The tomato genome sequence provides insights into fleshy fruit evolution.</title>
        <authorList>
            <consortium name="Tomato Genome Consortium"/>
        </authorList>
    </citation>
    <scope>NUCLEOTIDE SEQUENCE [LARGE SCALE GENOMIC DNA]</scope>
    <source>
        <strain evidence="2">cv. Heinz 1706</strain>
    </source>
</reference>
<reference evidence="2" key="2">
    <citation type="submission" date="2019-01" db="UniProtKB">
        <authorList>
            <consortium name="EnsemblPlants"/>
        </authorList>
    </citation>
    <scope>IDENTIFICATION</scope>
    <source>
        <strain evidence="2">cv. Heinz 1706</strain>
    </source>
</reference>
<dbReference type="Gramene" id="Solyc07g018027.1.1">
    <property type="protein sequence ID" value="Solyc07g018027.1.1"/>
    <property type="gene ID" value="Solyc07g018027.1"/>
</dbReference>
<proteinExistence type="predicted"/>
<dbReference type="PANTHER" id="PTHR11439">
    <property type="entry name" value="GAG-POL-RELATED RETROTRANSPOSON"/>
    <property type="match status" value="1"/>
</dbReference>
<name>A0A3Q7H9C8_SOLLC</name>
<dbReference type="Proteomes" id="UP000004994">
    <property type="component" value="Chromosome 7"/>
</dbReference>
<organism evidence="2">
    <name type="scientific">Solanum lycopersicum</name>
    <name type="common">Tomato</name>
    <name type="synonym">Lycopersicon esculentum</name>
    <dbReference type="NCBI Taxonomy" id="4081"/>
    <lineage>
        <taxon>Eukaryota</taxon>
        <taxon>Viridiplantae</taxon>
        <taxon>Streptophyta</taxon>
        <taxon>Embryophyta</taxon>
        <taxon>Tracheophyta</taxon>
        <taxon>Spermatophyta</taxon>
        <taxon>Magnoliopsida</taxon>
        <taxon>eudicotyledons</taxon>
        <taxon>Gunneridae</taxon>
        <taxon>Pentapetalae</taxon>
        <taxon>asterids</taxon>
        <taxon>lamiids</taxon>
        <taxon>Solanales</taxon>
        <taxon>Solanaceae</taxon>
        <taxon>Solanoideae</taxon>
        <taxon>Solaneae</taxon>
        <taxon>Solanum</taxon>
        <taxon>Solanum subgen. Lycopersicon</taxon>
    </lineage>
</organism>